<gene>
    <name evidence="2" type="ORF">HELGO_WM93129</name>
</gene>
<dbReference type="SUPFAM" id="SSF52949">
    <property type="entry name" value="Macro domain-like"/>
    <property type="match status" value="1"/>
</dbReference>
<dbReference type="InterPro" id="IPR043472">
    <property type="entry name" value="Macro_dom-like"/>
</dbReference>
<evidence type="ECO:0000259" key="1">
    <source>
        <dbReference type="Pfam" id="PF02789"/>
    </source>
</evidence>
<reference evidence="2" key="1">
    <citation type="submission" date="2020-01" db="EMBL/GenBank/DDBJ databases">
        <authorList>
            <person name="Meier V. D."/>
            <person name="Meier V D."/>
        </authorList>
    </citation>
    <scope>NUCLEOTIDE SEQUENCE</scope>
    <source>
        <strain evidence="2">HLG_WM_MAG_08</strain>
    </source>
</reference>
<sequence length="174" mass="18686">MQYTFQAAANAAQVSADCVIVAIYKDGRLSDAAQQIDDNSQGKLKAFLELGDFNGEKSGSQLQYDMEGVSAKRVLLVGLGDKASLTQEILAQATLNAARQLKAKKVGSVVSFLTDECADEHRPAAVRQSIQAVAQALYDFSAYKSKKDAKQPSLENWTVAHTEAGDLSDDVQKG</sequence>
<keyword evidence="2" id="KW-0031">Aminopeptidase</keyword>
<feature type="domain" description="Peptidase M17 leucyl aminopeptidase N-terminal" evidence="1">
    <location>
        <begin position="20"/>
        <end position="147"/>
    </location>
</feature>
<dbReference type="InterPro" id="IPR008283">
    <property type="entry name" value="Peptidase_M17_N"/>
</dbReference>
<protein>
    <submittedName>
        <fullName evidence="2">Probable cytosol aminopeptidase</fullName>
    </submittedName>
</protein>
<evidence type="ECO:0000313" key="2">
    <source>
        <dbReference type="EMBL" id="CAA6810952.1"/>
    </source>
</evidence>
<accession>A0A6S6SXR7</accession>
<name>A0A6S6SXR7_9GAMM</name>
<proteinExistence type="predicted"/>
<keyword evidence="2" id="KW-0645">Protease</keyword>
<dbReference type="EMBL" id="CACVAV010000176">
    <property type="protein sequence ID" value="CAA6810952.1"/>
    <property type="molecule type" value="Genomic_DNA"/>
</dbReference>
<keyword evidence="2" id="KW-0378">Hydrolase</keyword>
<dbReference type="Pfam" id="PF02789">
    <property type="entry name" value="Peptidase_M17_N"/>
    <property type="match status" value="1"/>
</dbReference>
<feature type="non-terminal residue" evidence="2">
    <location>
        <position position="174"/>
    </location>
</feature>
<dbReference type="Gene3D" id="3.40.220.10">
    <property type="entry name" value="Leucine Aminopeptidase, subunit E, domain 1"/>
    <property type="match status" value="1"/>
</dbReference>
<organism evidence="2">
    <name type="scientific">uncultured Thiotrichaceae bacterium</name>
    <dbReference type="NCBI Taxonomy" id="298394"/>
    <lineage>
        <taxon>Bacteria</taxon>
        <taxon>Pseudomonadati</taxon>
        <taxon>Pseudomonadota</taxon>
        <taxon>Gammaproteobacteria</taxon>
        <taxon>Thiotrichales</taxon>
        <taxon>Thiotrichaceae</taxon>
        <taxon>environmental samples</taxon>
    </lineage>
</organism>
<dbReference type="GO" id="GO:0070006">
    <property type="term" value="F:metalloaminopeptidase activity"/>
    <property type="evidence" value="ECO:0007669"/>
    <property type="project" value="InterPro"/>
</dbReference>
<dbReference type="GO" id="GO:0006508">
    <property type="term" value="P:proteolysis"/>
    <property type="evidence" value="ECO:0007669"/>
    <property type="project" value="InterPro"/>
</dbReference>
<dbReference type="AlphaFoldDB" id="A0A6S6SXR7"/>